<keyword evidence="3" id="KW-0547">Nucleotide-binding</keyword>
<dbReference type="Pfam" id="PF00005">
    <property type="entry name" value="ABC_tran"/>
    <property type="match status" value="1"/>
</dbReference>
<dbReference type="PROSITE" id="PS50893">
    <property type="entry name" value="ABC_TRANSPORTER_2"/>
    <property type="match status" value="1"/>
</dbReference>
<dbReference type="InterPro" id="IPR003439">
    <property type="entry name" value="ABC_transporter-like_ATP-bd"/>
</dbReference>
<evidence type="ECO:0000256" key="2">
    <source>
        <dbReference type="ARBA" id="ARBA00022475"/>
    </source>
</evidence>
<dbReference type="InterPro" id="IPR017871">
    <property type="entry name" value="ABC_transporter-like_CS"/>
</dbReference>
<dbReference type="EMBL" id="VSDO01000002">
    <property type="protein sequence ID" value="TYA13622.1"/>
    <property type="molecule type" value="Genomic_DNA"/>
</dbReference>
<organism evidence="8 9">
    <name type="scientific">Paenibacillus faecis</name>
    <dbReference type="NCBI Taxonomy" id="862114"/>
    <lineage>
        <taxon>Bacteria</taxon>
        <taxon>Bacillati</taxon>
        <taxon>Bacillota</taxon>
        <taxon>Bacilli</taxon>
        <taxon>Bacillales</taxon>
        <taxon>Paenibacillaceae</taxon>
        <taxon>Paenibacillus</taxon>
    </lineage>
</organism>
<dbReference type="RefSeq" id="WP_148452485.1">
    <property type="nucleotide sequence ID" value="NZ_VSDO01000002.1"/>
</dbReference>
<dbReference type="GO" id="GO:0005524">
    <property type="term" value="F:ATP binding"/>
    <property type="evidence" value="ECO:0007669"/>
    <property type="project" value="UniProtKB-KW"/>
</dbReference>
<evidence type="ECO:0000256" key="3">
    <source>
        <dbReference type="ARBA" id="ARBA00022741"/>
    </source>
</evidence>
<dbReference type="GO" id="GO:0016887">
    <property type="term" value="F:ATP hydrolysis activity"/>
    <property type="evidence" value="ECO:0007669"/>
    <property type="project" value="InterPro"/>
</dbReference>
<evidence type="ECO:0000256" key="5">
    <source>
        <dbReference type="ARBA" id="ARBA00022967"/>
    </source>
</evidence>
<dbReference type="AlphaFoldDB" id="A0A5D0CUT8"/>
<proteinExistence type="predicted"/>
<dbReference type="InterPro" id="IPR003593">
    <property type="entry name" value="AAA+_ATPase"/>
</dbReference>
<protein>
    <submittedName>
        <fullName evidence="8">ATP-binding cassette domain-containing protein</fullName>
    </submittedName>
</protein>
<gene>
    <name evidence="8" type="ORF">FRY98_13365</name>
</gene>
<evidence type="ECO:0000259" key="7">
    <source>
        <dbReference type="PROSITE" id="PS50893"/>
    </source>
</evidence>
<sequence>MINVNRLNKSVDGRKKQILREVSTRFEQGEMIGVVGPSGSGKSTLLRCLALREKWDGGEYTWDGETVIAGGGTGSQKYRSRCAYLEQNPSLYPERTALKNVLIGQVGQTPLIRRITGMVRSDDYMGAMDELEKFGLLDKAHVKAGKLSGGERQRVAICRALVHGAGFIAADEPVVGLDPQSAERVLTTLRTLCAEQGKIVVAALPMELAERYCSRIWGLYEGELKLDISGRRLTGEEKRSIELV</sequence>
<dbReference type="InterPro" id="IPR027417">
    <property type="entry name" value="P-loop_NTPase"/>
</dbReference>
<dbReference type="PANTHER" id="PTHR43166:SF6">
    <property type="entry name" value="PHOSPHONATES IMPORT ATP-BINDING PROTEIN PHNC"/>
    <property type="match status" value="1"/>
</dbReference>
<keyword evidence="4 8" id="KW-0067">ATP-binding</keyword>
<dbReference type="Proteomes" id="UP000325218">
    <property type="component" value="Unassembled WGS sequence"/>
</dbReference>
<comment type="caution">
    <text evidence="8">The sequence shown here is derived from an EMBL/GenBank/DDBJ whole genome shotgun (WGS) entry which is preliminary data.</text>
</comment>
<keyword evidence="1" id="KW-0813">Transport</keyword>
<dbReference type="Gene3D" id="3.40.50.300">
    <property type="entry name" value="P-loop containing nucleotide triphosphate hydrolases"/>
    <property type="match status" value="1"/>
</dbReference>
<dbReference type="PROSITE" id="PS00211">
    <property type="entry name" value="ABC_TRANSPORTER_1"/>
    <property type="match status" value="1"/>
</dbReference>
<evidence type="ECO:0000256" key="4">
    <source>
        <dbReference type="ARBA" id="ARBA00022840"/>
    </source>
</evidence>
<keyword evidence="6" id="KW-0472">Membrane</keyword>
<keyword evidence="2" id="KW-1003">Cell membrane</keyword>
<name>A0A5D0CUT8_9BACL</name>
<evidence type="ECO:0000313" key="9">
    <source>
        <dbReference type="Proteomes" id="UP000325218"/>
    </source>
</evidence>
<reference evidence="8 9" key="1">
    <citation type="submission" date="2019-08" db="EMBL/GenBank/DDBJ databases">
        <title>Genome sequencing of Paenibacillus faecis DSM 23593(T).</title>
        <authorList>
            <person name="Kook J.-K."/>
            <person name="Park S.-N."/>
            <person name="Lim Y.K."/>
        </authorList>
    </citation>
    <scope>NUCLEOTIDE SEQUENCE [LARGE SCALE GENOMIC DNA]</scope>
    <source>
        <strain evidence="8 9">DSM 23593</strain>
    </source>
</reference>
<evidence type="ECO:0000256" key="6">
    <source>
        <dbReference type="ARBA" id="ARBA00023136"/>
    </source>
</evidence>
<dbReference type="SMART" id="SM00382">
    <property type="entry name" value="AAA"/>
    <property type="match status" value="1"/>
</dbReference>
<keyword evidence="5" id="KW-1278">Translocase</keyword>
<dbReference type="SUPFAM" id="SSF52540">
    <property type="entry name" value="P-loop containing nucleoside triphosphate hydrolases"/>
    <property type="match status" value="1"/>
</dbReference>
<dbReference type="PANTHER" id="PTHR43166">
    <property type="entry name" value="AMINO ACID IMPORT ATP-BINDING PROTEIN"/>
    <property type="match status" value="1"/>
</dbReference>
<evidence type="ECO:0000256" key="1">
    <source>
        <dbReference type="ARBA" id="ARBA00022448"/>
    </source>
</evidence>
<evidence type="ECO:0000313" key="8">
    <source>
        <dbReference type="EMBL" id="TYA13622.1"/>
    </source>
</evidence>
<keyword evidence="9" id="KW-1185">Reference proteome</keyword>
<accession>A0A5D0CUT8</accession>
<dbReference type="InterPro" id="IPR050086">
    <property type="entry name" value="MetN_ABC_transporter-like"/>
</dbReference>
<feature type="domain" description="ABC transporter" evidence="7">
    <location>
        <begin position="2"/>
        <end position="243"/>
    </location>
</feature>
<dbReference type="OrthoDB" id="9802264at2"/>